<reference evidence="1 2" key="1">
    <citation type="submission" date="2016-06" db="EMBL/GenBank/DDBJ databases">
        <title>Domibacillus iocasae genome sequencing.</title>
        <authorList>
            <person name="Verma A."/>
            <person name="Pal Y."/>
            <person name="Ojha A.K."/>
            <person name="Krishnamurthi S."/>
        </authorList>
    </citation>
    <scope>NUCLEOTIDE SEQUENCE [LARGE SCALE GENOMIC DNA]</scope>
    <source>
        <strain evidence="1 2">DSM 29979</strain>
    </source>
</reference>
<evidence type="ECO:0000313" key="2">
    <source>
        <dbReference type="Proteomes" id="UP000095658"/>
    </source>
</evidence>
<keyword evidence="2" id="KW-1185">Reference proteome</keyword>
<evidence type="ECO:0000313" key="1">
    <source>
        <dbReference type="EMBL" id="OES43885.1"/>
    </source>
</evidence>
<dbReference type="Proteomes" id="UP000095658">
    <property type="component" value="Unassembled WGS sequence"/>
</dbReference>
<sequence>MPDGEVDPQIIADRGDALLLYPNDQGRVYIKAGNVLYPAMHYEAILKFGYWEEYRGENNAMMIDRYEEK</sequence>
<dbReference type="EMBL" id="MAMP01000024">
    <property type="protein sequence ID" value="OES43885.1"/>
    <property type="molecule type" value="Genomic_DNA"/>
</dbReference>
<dbReference type="RefSeq" id="WP_069939663.1">
    <property type="nucleotide sequence ID" value="NZ_MAMP01000024.1"/>
</dbReference>
<dbReference type="OrthoDB" id="6796607at2"/>
<name>A0A1E7DLK3_9BACI</name>
<proteinExistence type="predicted"/>
<protein>
    <submittedName>
        <fullName evidence="1">Uncharacterized protein</fullName>
    </submittedName>
</protein>
<organism evidence="1 2">
    <name type="scientific">Domibacillus iocasae</name>
    <dbReference type="NCBI Taxonomy" id="1714016"/>
    <lineage>
        <taxon>Bacteria</taxon>
        <taxon>Bacillati</taxon>
        <taxon>Bacillota</taxon>
        <taxon>Bacilli</taxon>
        <taxon>Bacillales</taxon>
        <taxon>Bacillaceae</taxon>
        <taxon>Domibacillus</taxon>
    </lineage>
</organism>
<gene>
    <name evidence="1" type="ORF">BA724_12400</name>
</gene>
<comment type="caution">
    <text evidence="1">The sequence shown here is derived from an EMBL/GenBank/DDBJ whole genome shotgun (WGS) entry which is preliminary data.</text>
</comment>
<accession>A0A1E7DLK3</accession>
<dbReference type="AlphaFoldDB" id="A0A1E7DLK3"/>